<dbReference type="EMBL" id="CP071091">
    <property type="protein sequence ID" value="QSQ14032.1"/>
    <property type="molecule type" value="Genomic_DNA"/>
</dbReference>
<reference evidence="1 2" key="1">
    <citation type="submission" date="2021-02" db="EMBL/GenBank/DDBJ databases">
        <title>De Novo genome assembly of isolated myxobacteria.</title>
        <authorList>
            <person name="Stevens D.C."/>
        </authorList>
    </citation>
    <scope>NUCLEOTIDE SEQUENCE [LARGE SCALE GENOMIC DNA]</scope>
    <source>
        <strain evidence="1 2">SCHIC003</strain>
    </source>
</reference>
<dbReference type="RefSeq" id="WP_206715826.1">
    <property type="nucleotide sequence ID" value="NZ_CP071091.1"/>
</dbReference>
<organism evidence="1 2">
    <name type="scientific">Myxococcus landrumensis</name>
    <dbReference type="NCBI Taxonomy" id="2813577"/>
    <lineage>
        <taxon>Bacteria</taxon>
        <taxon>Pseudomonadati</taxon>
        <taxon>Myxococcota</taxon>
        <taxon>Myxococcia</taxon>
        <taxon>Myxococcales</taxon>
        <taxon>Cystobacterineae</taxon>
        <taxon>Myxococcaceae</taxon>
        <taxon>Myxococcus</taxon>
    </lineage>
</organism>
<accession>A0ABX7N8R2</accession>
<gene>
    <name evidence="1" type="ORF">JY572_37920</name>
</gene>
<dbReference type="Proteomes" id="UP000663090">
    <property type="component" value="Chromosome"/>
</dbReference>
<name>A0ABX7N8R2_9BACT</name>
<evidence type="ECO:0000313" key="1">
    <source>
        <dbReference type="EMBL" id="QSQ14032.1"/>
    </source>
</evidence>
<proteinExistence type="predicted"/>
<evidence type="ECO:0000313" key="2">
    <source>
        <dbReference type="Proteomes" id="UP000663090"/>
    </source>
</evidence>
<evidence type="ECO:0008006" key="3">
    <source>
        <dbReference type="Google" id="ProtNLM"/>
    </source>
</evidence>
<protein>
    <recommendedName>
        <fullName evidence="3">Lipoprotein</fullName>
    </recommendedName>
</protein>
<sequence length="175" mass="17744">MCTLDGSQPAIAEYFRATTGTGPGFQCDATVTSCVDLGPGTRNHIGTDAAGRILLGPDDGGGATEVRLSGSLSLKTNLIVGAAIDLNFNAFMVNSWPDYPVVVSDADGLKVAPATTLKTCTSALEGTLQSLTFAAGSGNTTRLCYCTSDGAASPAYHWQNVATGFIGTGGGDCPL</sequence>
<keyword evidence="2" id="KW-1185">Reference proteome</keyword>